<keyword evidence="2" id="KW-0472">Membrane</keyword>
<dbReference type="Proteomes" id="UP000191094">
    <property type="component" value="Unassembled WGS sequence"/>
</dbReference>
<proteinExistence type="inferred from homology"/>
<keyword evidence="5" id="KW-1185">Reference proteome</keyword>
<dbReference type="Pfam" id="PF25917">
    <property type="entry name" value="BSH_RND"/>
    <property type="match status" value="1"/>
</dbReference>
<organism evidence="4 5">
    <name type="scientific">Lwoffella lincolnii</name>
    <dbReference type="NCBI Taxonomy" id="90241"/>
    <lineage>
        <taxon>Bacteria</taxon>
        <taxon>Pseudomonadati</taxon>
        <taxon>Pseudomonadota</taxon>
        <taxon>Gammaproteobacteria</taxon>
        <taxon>Moraxellales</taxon>
        <taxon>Moraxellaceae</taxon>
        <taxon>Lwoffella</taxon>
    </lineage>
</organism>
<sequence>MGYKSIKTPNHNRRLIISLIILALIVFVVWGLIKDKTAIDTAPIVLQGQIQVQQTPIAAKVAGRIAHIHVKEGDDIHVGTPLIDMDSPEINAKIEEAQAAKAMAQSQLDKANNGARPEEIQMAYHQYQAAKVAAELAKTTHQRIDRLTNEGLMSEQKRDEARTNHIASDNKAQAAKAQYELAKMGAREEDRTATKAQLKQVEGKLKEALIAKEEANLKSPIAGRVDKIIAKAGQVVGQGVPLVSVIDPTDQSLALNVTEDHLQHFAIGKSFTATIPALSVNGQTHEQTFIVYASSVLSDFATWRPTNSQDGYDMRTFEVLARPQYPNTQLRQGMSVLVEIPKQTKQSH</sequence>
<dbReference type="Gene3D" id="2.40.50.100">
    <property type="match status" value="1"/>
</dbReference>
<keyword evidence="2" id="KW-1133">Transmembrane helix</keyword>
<keyword evidence="2" id="KW-0812">Transmembrane</keyword>
<dbReference type="STRING" id="90241.B0682_08810"/>
<gene>
    <name evidence="4" type="ORF">B0682_08810</name>
</gene>
<protein>
    <submittedName>
        <fullName evidence="4">Secretion protein HlyD</fullName>
    </submittedName>
</protein>
<accession>A0A1T0CAX9</accession>
<name>A0A1T0CAX9_9GAMM</name>
<evidence type="ECO:0000259" key="3">
    <source>
        <dbReference type="Pfam" id="PF25917"/>
    </source>
</evidence>
<comment type="similarity">
    <text evidence="1">Belongs to the membrane fusion protein (MFP) (TC 8.A.1) family.</text>
</comment>
<dbReference type="OrthoDB" id="9778236at2"/>
<reference evidence="4 5" key="1">
    <citation type="submission" date="2017-02" db="EMBL/GenBank/DDBJ databases">
        <title>Draft genome sequence of Moraxella lincolnii CCUG 9405T type strain.</title>
        <authorList>
            <person name="Salva-Serra F."/>
            <person name="Engstrom-Jakobsson H."/>
            <person name="Thorell K."/>
            <person name="Jaen-Luchoro D."/>
            <person name="Gonzales-Siles L."/>
            <person name="Karlsson R."/>
            <person name="Yazdan S."/>
            <person name="Boulund F."/>
            <person name="Johnning A."/>
            <person name="Engstrand L."/>
            <person name="Kristiansson E."/>
            <person name="Moore E."/>
        </authorList>
    </citation>
    <scope>NUCLEOTIDE SEQUENCE [LARGE SCALE GENOMIC DNA]</scope>
    <source>
        <strain evidence="4 5">CCUG 9405</strain>
    </source>
</reference>
<evidence type="ECO:0000313" key="4">
    <source>
        <dbReference type="EMBL" id="OOS19517.1"/>
    </source>
</evidence>
<evidence type="ECO:0000256" key="1">
    <source>
        <dbReference type="ARBA" id="ARBA00009477"/>
    </source>
</evidence>
<dbReference type="EMBL" id="MUYT01000016">
    <property type="protein sequence ID" value="OOS19517.1"/>
    <property type="molecule type" value="Genomic_DNA"/>
</dbReference>
<dbReference type="Gene3D" id="1.10.287.470">
    <property type="entry name" value="Helix hairpin bin"/>
    <property type="match status" value="1"/>
</dbReference>
<dbReference type="Gene3D" id="2.40.30.170">
    <property type="match status" value="1"/>
</dbReference>
<dbReference type="AlphaFoldDB" id="A0A1T0CAX9"/>
<dbReference type="PANTHER" id="PTHR30438:SF1">
    <property type="entry name" value="36 KDA ANTIGEN"/>
    <property type="match status" value="1"/>
</dbReference>
<evidence type="ECO:0000313" key="5">
    <source>
        <dbReference type="Proteomes" id="UP000191094"/>
    </source>
</evidence>
<dbReference type="SUPFAM" id="SSF111369">
    <property type="entry name" value="HlyD-like secretion proteins"/>
    <property type="match status" value="1"/>
</dbReference>
<dbReference type="PANTHER" id="PTHR30438">
    <property type="entry name" value="36 KDA ANTIGEN-RELATED"/>
    <property type="match status" value="1"/>
</dbReference>
<feature type="domain" description="Multidrug resistance protein MdtA-like barrel-sandwich hybrid" evidence="3">
    <location>
        <begin position="56"/>
        <end position="243"/>
    </location>
</feature>
<evidence type="ECO:0000256" key="2">
    <source>
        <dbReference type="SAM" id="Phobius"/>
    </source>
</evidence>
<feature type="transmembrane region" description="Helical" evidence="2">
    <location>
        <begin position="15"/>
        <end position="33"/>
    </location>
</feature>
<comment type="caution">
    <text evidence="4">The sequence shown here is derived from an EMBL/GenBank/DDBJ whole genome shotgun (WGS) entry which is preliminary data.</text>
</comment>
<dbReference type="InterPro" id="IPR058625">
    <property type="entry name" value="MdtA-like_BSH"/>
</dbReference>